<organism evidence="8 9">
    <name type="scientific">Pholiota conissans</name>
    <dbReference type="NCBI Taxonomy" id="109636"/>
    <lineage>
        <taxon>Eukaryota</taxon>
        <taxon>Fungi</taxon>
        <taxon>Dikarya</taxon>
        <taxon>Basidiomycota</taxon>
        <taxon>Agaricomycotina</taxon>
        <taxon>Agaricomycetes</taxon>
        <taxon>Agaricomycetidae</taxon>
        <taxon>Agaricales</taxon>
        <taxon>Agaricineae</taxon>
        <taxon>Strophariaceae</taxon>
        <taxon>Pholiota</taxon>
    </lineage>
</organism>
<keyword evidence="5" id="KW-0560">Oxidoreductase</keyword>
<dbReference type="Proteomes" id="UP000807469">
    <property type="component" value="Unassembled WGS sequence"/>
</dbReference>
<evidence type="ECO:0000256" key="2">
    <source>
        <dbReference type="ARBA" id="ARBA00005466"/>
    </source>
</evidence>
<evidence type="ECO:0000256" key="5">
    <source>
        <dbReference type="ARBA" id="ARBA00023002"/>
    </source>
</evidence>
<dbReference type="InterPro" id="IPR016166">
    <property type="entry name" value="FAD-bd_PCMH"/>
</dbReference>
<keyword evidence="6" id="KW-0732">Signal</keyword>
<dbReference type="PROSITE" id="PS00862">
    <property type="entry name" value="OX2_COVAL_FAD"/>
    <property type="match status" value="1"/>
</dbReference>
<dbReference type="InterPro" id="IPR006094">
    <property type="entry name" value="Oxid_FAD_bind_N"/>
</dbReference>
<dbReference type="GO" id="GO:0071949">
    <property type="term" value="F:FAD binding"/>
    <property type="evidence" value="ECO:0007669"/>
    <property type="project" value="InterPro"/>
</dbReference>
<evidence type="ECO:0000313" key="9">
    <source>
        <dbReference type="Proteomes" id="UP000807469"/>
    </source>
</evidence>
<evidence type="ECO:0000313" key="8">
    <source>
        <dbReference type="EMBL" id="KAF9474996.1"/>
    </source>
</evidence>
<dbReference type="InterPro" id="IPR050416">
    <property type="entry name" value="FAD-linked_Oxidoreductase"/>
</dbReference>
<dbReference type="PANTHER" id="PTHR42973">
    <property type="entry name" value="BINDING OXIDOREDUCTASE, PUTATIVE (AFU_ORTHOLOGUE AFUA_1G17690)-RELATED"/>
    <property type="match status" value="1"/>
</dbReference>
<evidence type="ECO:0000256" key="4">
    <source>
        <dbReference type="ARBA" id="ARBA00022827"/>
    </source>
</evidence>
<dbReference type="SUPFAM" id="SSF56176">
    <property type="entry name" value="FAD-binding/transporter-associated domain-like"/>
    <property type="match status" value="1"/>
</dbReference>
<evidence type="ECO:0000256" key="3">
    <source>
        <dbReference type="ARBA" id="ARBA00022630"/>
    </source>
</evidence>
<dbReference type="Gene3D" id="3.30.465.10">
    <property type="match status" value="1"/>
</dbReference>
<feature type="chain" id="PRO_5040206773" evidence="6">
    <location>
        <begin position="26"/>
        <end position="497"/>
    </location>
</feature>
<dbReference type="OrthoDB" id="407275at2759"/>
<name>A0A9P6CPR9_9AGAR</name>
<dbReference type="Pfam" id="PF01565">
    <property type="entry name" value="FAD_binding_4"/>
    <property type="match status" value="1"/>
</dbReference>
<dbReference type="InterPro" id="IPR016169">
    <property type="entry name" value="FAD-bd_PCMH_sub2"/>
</dbReference>
<dbReference type="PROSITE" id="PS51387">
    <property type="entry name" value="FAD_PCMH"/>
    <property type="match status" value="1"/>
</dbReference>
<evidence type="ECO:0000256" key="6">
    <source>
        <dbReference type="SAM" id="SignalP"/>
    </source>
</evidence>
<sequence length="497" mass="52397">MVRFSFTSALSRAALLFIYATGALADLSSDLAALNFQVLVPGNSGYASASAAFNRRFTFQPAAVFFPKTAQDVSSAMKLGVKYGFQVVSRSGGHSYIANGLGGKSGSFVVDMRNFNAVSVDANTHIATIGPGNRLGDVALALNSAGRAMPHGTCPYVGIGGHSGHGGYGFTSRKWGLTLDTVQSLEVVLTDGSIVTASGTSNSDLFWALRGASSSFGIVTSIHANTFAAPSSTTIFEYNWDLTAAAAASALTAFQNFVNGPSLPQEFAGELVLGSGSSKGRVSFGLTGGWYGPANQYAAVIAPFLATVPTPQSKKLTVGTYIASVQYLGGLGRLNTTTIPDSTDTFYAKSLMTPPLVSAQGTAFMNYLASQGFGTNTDWFVEVELYGGTNSAINNVASDATAFANRNSTWTIQFYTSAPNGVPPFPSAGFTLLDGMVNSIVNNSPAGWTYGAYANYIDDRLTNWQHLYYGANYPRLQSLKDQYDPNDVVNFPLAIEE</sequence>
<keyword evidence="4" id="KW-0274">FAD</keyword>
<comment type="similarity">
    <text evidence="2">Belongs to the oxygen-dependent FAD-linked oxidoreductase family.</text>
</comment>
<evidence type="ECO:0000256" key="1">
    <source>
        <dbReference type="ARBA" id="ARBA00001974"/>
    </source>
</evidence>
<keyword evidence="9" id="KW-1185">Reference proteome</keyword>
<dbReference type="Pfam" id="PF08031">
    <property type="entry name" value="BBE"/>
    <property type="match status" value="1"/>
</dbReference>
<feature type="signal peptide" evidence="6">
    <location>
        <begin position="1"/>
        <end position="25"/>
    </location>
</feature>
<comment type="cofactor">
    <cofactor evidence="1">
        <name>FAD</name>
        <dbReference type="ChEBI" id="CHEBI:57692"/>
    </cofactor>
</comment>
<reference evidence="8" key="1">
    <citation type="submission" date="2020-11" db="EMBL/GenBank/DDBJ databases">
        <authorList>
            <consortium name="DOE Joint Genome Institute"/>
            <person name="Ahrendt S."/>
            <person name="Riley R."/>
            <person name="Andreopoulos W."/>
            <person name="Labutti K."/>
            <person name="Pangilinan J."/>
            <person name="Ruiz-Duenas F.J."/>
            <person name="Barrasa J.M."/>
            <person name="Sanchez-Garcia M."/>
            <person name="Camarero S."/>
            <person name="Miyauchi S."/>
            <person name="Serrano A."/>
            <person name="Linde D."/>
            <person name="Babiker R."/>
            <person name="Drula E."/>
            <person name="Ayuso-Fernandez I."/>
            <person name="Pacheco R."/>
            <person name="Padilla G."/>
            <person name="Ferreira P."/>
            <person name="Barriuso J."/>
            <person name="Kellner H."/>
            <person name="Castanera R."/>
            <person name="Alfaro M."/>
            <person name="Ramirez L."/>
            <person name="Pisabarro A.G."/>
            <person name="Kuo A."/>
            <person name="Tritt A."/>
            <person name="Lipzen A."/>
            <person name="He G."/>
            <person name="Yan M."/>
            <person name="Ng V."/>
            <person name="Cullen D."/>
            <person name="Martin F."/>
            <person name="Rosso M.-N."/>
            <person name="Henrissat B."/>
            <person name="Hibbett D."/>
            <person name="Martinez A.T."/>
            <person name="Grigoriev I.V."/>
        </authorList>
    </citation>
    <scope>NUCLEOTIDE SEQUENCE</scope>
    <source>
        <strain evidence="8">CIRM-BRFM 674</strain>
    </source>
</reference>
<dbReference type="InterPro" id="IPR006093">
    <property type="entry name" value="Oxy_OxRdtase_FAD_BS"/>
</dbReference>
<dbReference type="EMBL" id="MU155352">
    <property type="protein sequence ID" value="KAF9474996.1"/>
    <property type="molecule type" value="Genomic_DNA"/>
</dbReference>
<proteinExistence type="inferred from homology"/>
<protein>
    <submittedName>
        <fullName evidence="8">Glucooligosaccharide oxidase</fullName>
    </submittedName>
</protein>
<dbReference type="InterPro" id="IPR036318">
    <property type="entry name" value="FAD-bd_PCMH-like_sf"/>
</dbReference>
<dbReference type="InterPro" id="IPR012951">
    <property type="entry name" value="BBE"/>
</dbReference>
<gene>
    <name evidence="8" type="ORF">BDN70DRAFT_865538</name>
</gene>
<evidence type="ECO:0000259" key="7">
    <source>
        <dbReference type="PROSITE" id="PS51387"/>
    </source>
</evidence>
<dbReference type="AlphaFoldDB" id="A0A9P6CPR9"/>
<dbReference type="PANTHER" id="PTHR42973:SF39">
    <property type="entry name" value="FAD-BINDING PCMH-TYPE DOMAIN-CONTAINING PROTEIN"/>
    <property type="match status" value="1"/>
</dbReference>
<dbReference type="Gene3D" id="3.40.462.20">
    <property type="match status" value="1"/>
</dbReference>
<accession>A0A9P6CPR9</accession>
<dbReference type="GO" id="GO:0016491">
    <property type="term" value="F:oxidoreductase activity"/>
    <property type="evidence" value="ECO:0007669"/>
    <property type="project" value="UniProtKB-KW"/>
</dbReference>
<comment type="caution">
    <text evidence="8">The sequence shown here is derived from an EMBL/GenBank/DDBJ whole genome shotgun (WGS) entry which is preliminary data.</text>
</comment>
<keyword evidence="3" id="KW-0285">Flavoprotein</keyword>
<feature type="domain" description="FAD-binding PCMH-type" evidence="7">
    <location>
        <begin position="57"/>
        <end position="229"/>
    </location>
</feature>